<evidence type="ECO:0000256" key="1">
    <source>
        <dbReference type="ARBA" id="ARBA00004479"/>
    </source>
</evidence>
<keyword evidence="3 6" id="KW-1133">Transmembrane helix</keyword>
<evidence type="ECO:0000256" key="5">
    <source>
        <dbReference type="ARBA" id="ARBA00023180"/>
    </source>
</evidence>
<reference evidence="8" key="2">
    <citation type="submission" date="2025-09" db="UniProtKB">
        <authorList>
            <consortium name="Ensembl"/>
        </authorList>
    </citation>
    <scope>IDENTIFICATION</scope>
</reference>
<dbReference type="Pfam" id="PF07654">
    <property type="entry name" value="C1-set"/>
    <property type="match status" value="1"/>
</dbReference>
<dbReference type="InterPro" id="IPR007110">
    <property type="entry name" value="Ig-like_dom"/>
</dbReference>
<evidence type="ECO:0000313" key="8">
    <source>
        <dbReference type="Ensembl" id="ENSFHEP00000012450.1"/>
    </source>
</evidence>
<accession>A0A3Q2TB13</accession>
<name>A0A3Q2TB13_FUNHE</name>
<evidence type="ECO:0000256" key="3">
    <source>
        <dbReference type="ARBA" id="ARBA00022989"/>
    </source>
</evidence>
<evidence type="ECO:0000313" key="9">
    <source>
        <dbReference type="Proteomes" id="UP000265000"/>
    </source>
</evidence>
<evidence type="ECO:0000259" key="7">
    <source>
        <dbReference type="PROSITE" id="PS50835"/>
    </source>
</evidence>
<dbReference type="InterPro" id="IPR000353">
    <property type="entry name" value="MHC_II_b_N"/>
</dbReference>
<dbReference type="Proteomes" id="UP000265000">
    <property type="component" value="Unplaced"/>
</dbReference>
<dbReference type="InterPro" id="IPR014745">
    <property type="entry name" value="MHC_II_a/b_N"/>
</dbReference>
<keyword evidence="5" id="KW-0325">Glycoprotein</keyword>
<keyword evidence="2 6" id="KW-0812">Transmembrane</keyword>
<dbReference type="Gene3D" id="2.60.40.10">
    <property type="entry name" value="Immunoglobulins"/>
    <property type="match status" value="1"/>
</dbReference>
<protein>
    <submittedName>
        <fullName evidence="8">Rano class II histocompatibility antigen, A beta chain-like</fullName>
    </submittedName>
</protein>
<dbReference type="GO" id="GO:0006955">
    <property type="term" value="P:immune response"/>
    <property type="evidence" value="ECO:0007669"/>
    <property type="project" value="InterPro"/>
</dbReference>
<dbReference type="Gene3D" id="3.10.320.10">
    <property type="entry name" value="Class II Histocompatibility Antigen, M Beta Chain, Chain B, domain 1"/>
    <property type="match status" value="1"/>
</dbReference>
<feature type="transmembrane region" description="Helical" evidence="6">
    <location>
        <begin position="214"/>
        <end position="235"/>
    </location>
</feature>
<proteinExistence type="predicted"/>
<dbReference type="InterPro" id="IPR050160">
    <property type="entry name" value="MHC/Immunoglobulin"/>
</dbReference>
<dbReference type="GO" id="GO:0042613">
    <property type="term" value="C:MHC class II protein complex"/>
    <property type="evidence" value="ECO:0007669"/>
    <property type="project" value="InterPro"/>
</dbReference>
<dbReference type="SMART" id="SM00921">
    <property type="entry name" value="MHC_II_beta"/>
    <property type="match status" value="1"/>
</dbReference>
<keyword evidence="4" id="KW-1015">Disulfide bond</keyword>
<evidence type="ECO:0000256" key="4">
    <source>
        <dbReference type="ARBA" id="ARBA00023157"/>
    </source>
</evidence>
<dbReference type="PROSITE" id="PS50835">
    <property type="entry name" value="IG_LIKE"/>
    <property type="match status" value="1"/>
</dbReference>
<organism evidence="8 9">
    <name type="scientific">Fundulus heteroclitus</name>
    <name type="common">Killifish</name>
    <name type="synonym">Mummichog</name>
    <dbReference type="NCBI Taxonomy" id="8078"/>
    <lineage>
        <taxon>Eukaryota</taxon>
        <taxon>Metazoa</taxon>
        <taxon>Chordata</taxon>
        <taxon>Craniata</taxon>
        <taxon>Vertebrata</taxon>
        <taxon>Euteleostomi</taxon>
        <taxon>Actinopterygii</taxon>
        <taxon>Neopterygii</taxon>
        <taxon>Teleostei</taxon>
        <taxon>Neoteleostei</taxon>
        <taxon>Acanthomorphata</taxon>
        <taxon>Ovalentaria</taxon>
        <taxon>Atherinomorphae</taxon>
        <taxon>Cyprinodontiformes</taxon>
        <taxon>Fundulidae</taxon>
        <taxon>Fundulus</taxon>
    </lineage>
</organism>
<dbReference type="PANTHER" id="PTHR19944:SF99">
    <property type="entry name" value="HLA CLASS II HISTOCOMPATIBILITY ANTIGEN, DRB1 BETA CHAIN"/>
    <property type="match status" value="1"/>
</dbReference>
<evidence type="ECO:0000256" key="2">
    <source>
        <dbReference type="ARBA" id="ARBA00022692"/>
    </source>
</evidence>
<dbReference type="GeneTree" id="ENSGT00950000183127"/>
<dbReference type="SUPFAM" id="SSF54452">
    <property type="entry name" value="MHC antigen-recognition domain"/>
    <property type="match status" value="1"/>
</dbReference>
<keyword evidence="9" id="KW-1185">Reference proteome</keyword>
<dbReference type="InterPro" id="IPR011162">
    <property type="entry name" value="MHC_I/II-like_Ag-recog"/>
</dbReference>
<dbReference type="STRING" id="8078.ENSFHEP00000012450"/>
<dbReference type="Ensembl" id="ENSFHET00000019716.1">
    <property type="protein sequence ID" value="ENSFHEP00000012450.1"/>
    <property type="gene ID" value="ENSFHEG00000013989.1"/>
</dbReference>
<dbReference type="SMART" id="SM00407">
    <property type="entry name" value="IGc1"/>
    <property type="match status" value="1"/>
</dbReference>
<keyword evidence="6" id="KW-0472">Membrane</keyword>
<reference evidence="8" key="1">
    <citation type="submission" date="2025-08" db="UniProtKB">
        <authorList>
            <consortium name="Ensembl"/>
        </authorList>
    </citation>
    <scope>IDENTIFICATION</scope>
</reference>
<sequence length="258" mass="29798">MDKAQSCFLLLELFLAFSPGGAFYFYVLDRCQFSSDDGHDVVFLEQVYFNKILEGQYNSTVGKVIGYTEATQAYANMLNNNLEFIKHEVWKTKLCKKNSPLAYKGLLTPVEPYVWLRSVEAEYNTHPHMLICSAYDFYPKQIRVTWLRDGEEVTSDVTSTDELPNGNWLYQLHTYLELTPKPGEKITCMVEHASLREPKLYHWEPEPDPRWSKIVVGSVGLLLGFLFSIAGFIYYKKKSVGEIIFPLNVKPFQTDFNI</sequence>
<dbReference type="InterPro" id="IPR003597">
    <property type="entry name" value="Ig_C1-set"/>
</dbReference>
<comment type="subcellular location">
    <subcellularLocation>
        <location evidence="1">Membrane</location>
        <topology evidence="1">Single-pass type I membrane protein</topology>
    </subcellularLocation>
</comment>
<dbReference type="InterPro" id="IPR013783">
    <property type="entry name" value="Ig-like_fold"/>
</dbReference>
<dbReference type="GO" id="GO:0019882">
    <property type="term" value="P:antigen processing and presentation"/>
    <property type="evidence" value="ECO:0007669"/>
    <property type="project" value="InterPro"/>
</dbReference>
<dbReference type="AlphaFoldDB" id="A0A3Q2TB13"/>
<dbReference type="Pfam" id="PF00969">
    <property type="entry name" value="MHC_II_beta"/>
    <property type="match status" value="1"/>
</dbReference>
<feature type="domain" description="Ig-like" evidence="7">
    <location>
        <begin position="112"/>
        <end position="201"/>
    </location>
</feature>
<evidence type="ECO:0000256" key="6">
    <source>
        <dbReference type="SAM" id="Phobius"/>
    </source>
</evidence>
<dbReference type="InterPro" id="IPR036179">
    <property type="entry name" value="Ig-like_dom_sf"/>
</dbReference>
<dbReference type="PANTHER" id="PTHR19944">
    <property type="entry name" value="MHC CLASS II-RELATED"/>
    <property type="match status" value="1"/>
</dbReference>
<dbReference type="SUPFAM" id="SSF48726">
    <property type="entry name" value="Immunoglobulin"/>
    <property type="match status" value="1"/>
</dbReference>